<evidence type="ECO:0000313" key="5">
    <source>
        <dbReference type="Proteomes" id="UP000502287"/>
    </source>
</evidence>
<protein>
    <submittedName>
        <fullName evidence="2">Uncharacterized protein</fullName>
    </submittedName>
</protein>
<dbReference type="KEGG" id="fcl:A4G17_10020"/>
<dbReference type="Proteomes" id="UP000276901">
    <property type="component" value="Unassembled WGS sequence"/>
</dbReference>
<keyword evidence="4" id="KW-1185">Reference proteome</keyword>
<dbReference type="AlphaFoldDB" id="A0AAE7C333"/>
<evidence type="ECO:0000313" key="2">
    <source>
        <dbReference type="EMBL" id="QIM65762.1"/>
    </source>
</evidence>
<sequence length="246" mass="28734">MMFKHWVIISTLLLSSSLFAQEIRSVELREVSLSPQTLTEICQQLPRCDTASGTLYERPSPTEYYFIDDHLQIARFTKEKHYQLKQYWDFADYVHDSEILEGADYNVKLYIEPKLYPLNQTKWGVALVKYGSGAYSGGGIREEKADIVQLNEDGSYQTALKAIPFYYESLIRACFGEKDADSPHCHDEEERTLLIQYRDIGKPYYQWDMTYTFTDWPAHTPKSKATIYQEKQQVIPFESFNKRSVP</sequence>
<proteinExistence type="predicted"/>
<evidence type="ECO:0000313" key="4">
    <source>
        <dbReference type="Proteomes" id="UP000276901"/>
    </source>
</evidence>
<reference evidence="3 4" key="2">
    <citation type="submission" date="2018-11" db="EMBL/GenBank/DDBJ databases">
        <title>Genomic Encyclopedia of Type Strains, Phase IV (KMG-IV): sequencing the most valuable type-strain genomes for metagenomic binning, comparative biology and taxonomic classification.</title>
        <authorList>
            <person name="Goeker M."/>
        </authorList>
    </citation>
    <scope>NUCLEOTIDE SEQUENCE [LARGE SCALE GENOMIC DNA]</scope>
    <source>
        <strain evidence="3 4">DSM 25797</strain>
    </source>
</reference>
<organism evidence="2 5">
    <name type="scientific">Frederiksenia canicola</name>
    <dbReference type="NCBI Taxonomy" id="123824"/>
    <lineage>
        <taxon>Bacteria</taxon>
        <taxon>Pseudomonadati</taxon>
        <taxon>Pseudomonadota</taxon>
        <taxon>Gammaproteobacteria</taxon>
        <taxon>Pasteurellales</taxon>
        <taxon>Pasteurellaceae</taxon>
        <taxon>Frederiksenia</taxon>
    </lineage>
</organism>
<accession>A0AAE7C333</accession>
<gene>
    <name evidence="2" type="ORF">A4G17_10020</name>
    <name evidence="3" type="ORF">EDC49_0151</name>
</gene>
<dbReference type="Proteomes" id="UP000502287">
    <property type="component" value="Chromosome"/>
</dbReference>
<dbReference type="EMBL" id="RKQT01000001">
    <property type="protein sequence ID" value="RPE95775.1"/>
    <property type="molecule type" value="Genomic_DNA"/>
</dbReference>
<feature type="chain" id="PRO_5042014907" evidence="1">
    <location>
        <begin position="21"/>
        <end position="246"/>
    </location>
</feature>
<feature type="signal peptide" evidence="1">
    <location>
        <begin position="1"/>
        <end position="20"/>
    </location>
</feature>
<dbReference type="EMBL" id="CP015029">
    <property type="protein sequence ID" value="QIM65762.1"/>
    <property type="molecule type" value="Genomic_DNA"/>
</dbReference>
<evidence type="ECO:0000256" key="1">
    <source>
        <dbReference type="SAM" id="SignalP"/>
    </source>
</evidence>
<dbReference type="RefSeq" id="WP_123955710.1">
    <property type="nucleotide sequence ID" value="NZ_CP015029.1"/>
</dbReference>
<evidence type="ECO:0000313" key="3">
    <source>
        <dbReference type="EMBL" id="RPE95775.1"/>
    </source>
</evidence>
<reference evidence="2 5" key="1">
    <citation type="submission" date="2016-03" db="EMBL/GenBank/DDBJ databases">
        <authorList>
            <person name="Hansen M.J."/>
            <person name="Bojesen A.M."/>
            <person name="Planet P."/>
        </authorList>
    </citation>
    <scope>NUCLEOTIDE SEQUENCE [LARGE SCALE GENOMIC DNA]</scope>
    <source>
        <strain evidence="2 5">HPA 21</strain>
    </source>
</reference>
<name>A0AAE7C333_9PAST</name>
<keyword evidence="1" id="KW-0732">Signal</keyword>